<dbReference type="PANTHER" id="PTHR14087:SF7">
    <property type="entry name" value="THYMOCYTE NUCLEAR PROTEIN 1"/>
    <property type="match status" value="1"/>
</dbReference>
<dbReference type="PANTHER" id="PTHR14087">
    <property type="entry name" value="THYMOCYTE NUCLEAR PROTEIN 1"/>
    <property type="match status" value="1"/>
</dbReference>
<name>A0ABW1L451_9PROT</name>
<dbReference type="InterPro" id="IPR047197">
    <property type="entry name" value="THYN1-like_EVE"/>
</dbReference>
<reference evidence="2 3" key="1">
    <citation type="submission" date="2024-09" db="EMBL/GenBank/DDBJ databases">
        <authorList>
            <person name="Zhang Z.-H."/>
        </authorList>
    </citation>
    <scope>NUCLEOTIDE SEQUENCE [LARGE SCALE GENOMIC DNA]</scope>
    <source>
        <strain evidence="2 3">HHTR114</strain>
    </source>
</reference>
<dbReference type="SUPFAM" id="SSF88697">
    <property type="entry name" value="PUA domain-like"/>
    <property type="match status" value="1"/>
</dbReference>
<dbReference type="CDD" id="cd21133">
    <property type="entry name" value="EVE"/>
    <property type="match status" value="1"/>
</dbReference>
<evidence type="ECO:0000313" key="3">
    <source>
        <dbReference type="Proteomes" id="UP001596116"/>
    </source>
</evidence>
<feature type="domain" description="EVE" evidence="1">
    <location>
        <begin position="2"/>
        <end position="134"/>
    </location>
</feature>
<proteinExistence type="predicted"/>
<dbReference type="Pfam" id="PF01878">
    <property type="entry name" value="EVE"/>
    <property type="match status" value="1"/>
</dbReference>
<dbReference type="RefSeq" id="WP_379881187.1">
    <property type="nucleotide sequence ID" value="NZ_JBHPON010000003.1"/>
</dbReference>
<evidence type="ECO:0000259" key="1">
    <source>
        <dbReference type="Pfam" id="PF01878"/>
    </source>
</evidence>
<dbReference type="InterPro" id="IPR015947">
    <property type="entry name" value="PUA-like_sf"/>
</dbReference>
<keyword evidence="3" id="KW-1185">Reference proteome</keyword>
<comment type="caution">
    <text evidence="2">The sequence shown here is derived from an EMBL/GenBank/DDBJ whole genome shotgun (WGS) entry which is preliminary data.</text>
</comment>
<evidence type="ECO:0000313" key="2">
    <source>
        <dbReference type="EMBL" id="MFC6037417.1"/>
    </source>
</evidence>
<dbReference type="Gene3D" id="3.10.590.10">
    <property type="entry name" value="ph1033 like domains"/>
    <property type="match status" value="1"/>
</dbReference>
<dbReference type="EMBL" id="JBHPON010000003">
    <property type="protein sequence ID" value="MFC6037417.1"/>
    <property type="molecule type" value="Genomic_DNA"/>
</dbReference>
<dbReference type="Proteomes" id="UP001596116">
    <property type="component" value="Unassembled WGS sequence"/>
</dbReference>
<gene>
    <name evidence="2" type="ORF">ACFMB1_17810</name>
</gene>
<dbReference type="InterPro" id="IPR052181">
    <property type="entry name" value="5hmC_binding"/>
</dbReference>
<accession>A0ABW1L451</accession>
<protein>
    <submittedName>
        <fullName evidence="2">EVE domain-containing protein</fullName>
    </submittedName>
</protein>
<organism evidence="2 3">
    <name type="scientific">Hyphococcus aureus</name>
    <dbReference type="NCBI Taxonomy" id="2666033"/>
    <lineage>
        <taxon>Bacteria</taxon>
        <taxon>Pseudomonadati</taxon>
        <taxon>Pseudomonadota</taxon>
        <taxon>Alphaproteobacteria</taxon>
        <taxon>Parvularculales</taxon>
        <taxon>Parvularculaceae</taxon>
        <taxon>Hyphococcus</taxon>
    </lineage>
</organism>
<dbReference type="InterPro" id="IPR002740">
    <property type="entry name" value="EVE_domain"/>
</dbReference>
<sequence>MAYWLLKTEPEDWSWDQQIARGKKGEIWTGVRNAQARNFMRDMKKGDLAFFYHTGGEKQVVGVVKVTKEAYQDPTTDDERWLVVDVVAVEPVAEPVTLADIKAEPKLAEMKLVKNARLSVQPVTEKEWKLVRKMAGLK</sequence>